<evidence type="ECO:0000313" key="2">
    <source>
        <dbReference type="EMBL" id="HDM36604.1"/>
    </source>
</evidence>
<sequence>MRFMKRGRSRRRFDDDPMSGVANLFDVAMVFAVALLIALVSSYHIQELLDPTRDVTIVKNPGQPDMQVIVKEGKEIKTLNVTEEMSEIEVTGTVGTIYRTKDGGMVYVPEGGGNK</sequence>
<keyword evidence="1" id="KW-1133">Transmembrane helix</keyword>
<protein>
    <submittedName>
        <fullName evidence="2">DUF2149 domain-containing protein</fullName>
    </submittedName>
</protein>
<dbReference type="EMBL" id="DQZR01000216">
    <property type="protein sequence ID" value="HDM36604.1"/>
    <property type="molecule type" value="Genomic_DNA"/>
</dbReference>
<proteinExistence type="predicted"/>
<feature type="transmembrane region" description="Helical" evidence="1">
    <location>
        <begin position="21"/>
        <end position="43"/>
    </location>
</feature>
<dbReference type="AlphaFoldDB" id="A0A7C0X2Z3"/>
<dbReference type="InterPro" id="IPR018676">
    <property type="entry name" value="DUF2149"/>
</dbReference>
<name>A0A7C0X2Z3_9EURY</name>
<accession>A0A7C0X2Z3</accession>
<keyword evidence="1" id="KW-0812">Transmembrane</keyword>
<dbReference type="Pfam" id="PF09919">
    <property type="entry name" value="DUF2149"/>
    <property type="match status" value="1"/>
</dbReference>
<gene>
    <name evidence="2" type="ORF">ENG09_05065</name>
</gene>
<reference evidence="2" key="1">
    <citation type="journal article" date="2020" name="mSystems">
        <title>Genome- and Community-Level Interaction Insights into Carbon Utilization and Element Cycling Functions of Hydrothermarchaeota in Hydrothermal Sediment.</title>
        <authorList>
            <person name="Zhou Z."/>
            <person name="Liu Y."/>
            <person name="Xu W."/>
            <person name="Pan J."/>
            <person name="Luo Z.H."/>
            <person name="Li M."/>
        </authorList>
    </citation>
    <scope>NUCLEOTIDE SEQUENCE [LARGE SCALE GENOMIC DNA]</scope>
    <source>
        <strain evidence="2">HyVt-185</strain>
    </source>
</reference>
<comment type="caution">
    <text evidence="2">The sequence shown here is derived from an EMBL/GenBank/DDBJ whole genome shotgun (WGS) entry which is preliminary data.</text>
</comment>
<keyword evidence="1" id="KW-0472">Membrane</keyword>
<evidence type="ECO:0000256" key="1">
    <source>
        <dbReference type="SAM" id="Phobius"/>
    </source>
</evidence>
<dbReference type="Proteomes" id="UP000885863">
    <property type="component" value="Unassembled WGS sequence"/>
</dbReference>
<organism evidence="2">
    <name type="scientific">Candidatus Syntropharchaeum butanivorans</name>
    <dbReference type="NCBI Taxonomy" id="1839936"/>
    <lineage>
        <taxon>Archaea</taxon>
        <taxon>Methanobacteriati</taxon>
        <taxon>Methanobacteriota</taxon>
        <taxon>Stenosarchaea group</taxon>
        <taxon>Methanomicrobia</taxon>
        <taxon>Methanosarcinales</taxon>
        <taxon>ANME-2 cluster</taxon>
        <taxon>Candidatus Syntropharchaeum</taxon>
    </lineage>
</organism>